<gene>
    <name evidence="3" type="ORF">DUNSADRAFT_15953</name>
</gene>
<comment type="caution">
    <text evidence="3">The sequence shown here is derived from an EMBL/GenBank/DDBJ whole genome shotgun (WGS) entry which is preliminary data.</text>
</comment>
<feature type="region of interest" description="Disordered" evidence="1">
    <location>
        <begin position="54"/>
        <end position="160"/>
    </location>
</feature>
<reference evidence="3" key="1">
    <citation type="submission" date="2017-08" db="EMBL/GenBank/DDBJ databases">
        <authorList>
            <person name="Polle J.E."/>
            <person name="Barry K."/>
            <person name="Cushman J."/>
            <person name="Schmutz J."/>
            <person name="Tran D."/>
            <person name="Hathwaick L.T."/>
            <person name="Yim W.C."/>
            <person name="Jenkins J."/>
            <person name="Mckie-Krisberg Z.M."/>
            <person name="Prochnik S."/>
            <person name="Lindquist E."/>
            <person name="Dockter R.B."/>
            <person name="Adam C."/>
            <person name="Molina H."/>
            <person name="Bunkerborg J."/>
            <person name="Jin E."/>
            <person name="Buchheim M."/>
            <person name="Magnuson J."/>
        </authorList>
    </citation>
    <scope>NUCLEOTIDE SEQUENCE</scope>
    <source>
        <strain evidence="3">CCAP 19/18</strain>
    </source>
</reference>
<organism evidence="3 4">
    <name type="scientific">Dunaliella salina</name>
    <name type="common">Green alga</name>
    <name type="synonym">Protococcus salinus</name>
    <dbReference type="NCBI Taxonomy" id="3046"/>
    <lineage>
        <taxon>Eukaryota</taxon>
        <taxon>Viridiplantae</taxon>
        <taxon>Chlorophyta</taxon>
        <taxon>core chlorophytes</taxon>
        <taxon>Chlorophyceae</taxon>
        <taxon>CS clade</taxon>
        <taxon>Chlamydomonadales</taxon>
        <taxon>Dunaliellaceae</taxon>
        <taxon>Dunaliella</taxon>
    </lineage>
</organism>
<proteinExistence type="predicted"/>
<sequence length="230" mass="24374">MQASLLSTLAPLQHLTSLTLCLLNLQAFPLHTQGHPGIEHPAQIEEAVAAAEIEKAEDASEIEEAEDASKIEEAEEPAQIAEAEGREAELTSPPPGGVQPSYTFSTHSTASSNPPALMEDGLGNGLSTGSANSGCAPGFVEDLTDDSSSVDPPALIEDGPDVDVDVEEAQHASHEAPDVTALLPLAHSLRVLRLEQCVMRHRALDQLCRCRCCGLSAYKSIGIEKYEMLT</sequence>
<name>A0ABQ7G4K1_DUNSA</name>
<feature type="non-terminal residue" evidence="3">
    <location>
        <position position="230"/>
    </location>
</feature>
<evidence type="ECO:0000256" key="2">
    <source>
        <dbReference type="SAM" id="SignalP"/>
    </source>
</evidence>
<dbReference type="EMBL" id="MU070147">
    <property type="protein sequence ID" value="KAF5829535.1"/>
    <property type="molecule type" value="Genomic_DNA"/>
</dbReference>
<evidence type="ECO:0008006" key="5">
    <source>
        <dbReference type="Google" id="ProtNLM"/>
    </source>
</evidence>
<keyword evidence="2" id="KW-0732">Signal</keyword>
<feature type="signal peptide" evidence="2">
    <location>
        <begin position="1"/>
        <end position="34"/>
    </location>
</feature>
<dbReference type="Proteomes" id="UP000815325">
    <property type="component" value="Unassembled WGS sequence"/>
</dbReference>
<feature type="chain" id="PRO_5047126854" description="Encoded protein" evidence="2">
    <location>
        <begin position="35"/>
        <end position="230"/>
    </location>
</feature>
<evidence type="ECO:0000256" key="1">
    <source>
        <dbReference type="SAM" id="MobiDB-lite"/>
    </source>
</evidence>
<accession>A0ABQ7G4K1</accession>
<evidence type="ECO:0000313" key="3">
    <source>
        <dbReference type="EMBL" id="KAF5829535.1"/>
    </source>
</evidence>
<feature type="compositionally biased region" description="Polar residues" evidence="1">
    <location>
        <begin position="100"/>
        <end position="114"/>
    </location>
</feature>
<evidence type="ECO:0000313" key="4">
    <source>
        <dbReference type="Proteomes" id="UP000815325"/>
    </source>
</evidence>
<protein>
    <recommendedName>
        <fullName evidence="5">Encoded protein</fullName>
    </recommendedName>
</protein>
<keyword evidence="4" id="KW-1185">Reference proteome</keyword>